<dbReference type="PANTHER" id="PTHR19918">
    <property type="entry name" value="CELL DIVISION CYCLE 20 CDC20 FIZZY -RELATED"/>
    <property type="match status" value="1"/>
</dbReference>
<dbReference type="GO" id="GO:0005680">
    <property type="term" value="C:anaphase-promoting complex"/>
    <property type="evidence" value="ECO:0007669"/>
    <property type="project" value="TreeGrafter"/>
</dbReference>
<dbReference type="SUPFAM" id="SSF50978">
    <property type="entry name" value="WD40 repeat-like"/>
    <property type="match status" value="1"/>
</dbReference>
<proteinExistence type="predicted"/>
<dbReference type="GO" id="GO:0031145">
    <property type="term" value="P:anaphase-promoting complex-dependent catabolic process"/>
    <property type="evidence" value="ECO:0007669"/>
    <property type="project" value="TreeGrafter"/>
</dbReference>
<dbReference type="EMBL" id="JARQZJ010000145">
    <property type="protein sequence ID" value="KAK9893062.1"/>
    <property type="molecule type" value="Genomic_DNA"/>
</dbReference>
<evidence type="ECO:0000256" key="1">
    <source>
        <dbReference type="ARBA" id="ARBA00022574"/>
    </source>
</evidence>
<dbReference type="InterPro" id="IPR001680">
    <property type="entry name" value="WD40_rpt"/>
</dbReference>
<dbReference type="PROSITE" id="PS50294">
    <property type="entry name" value="WD_REPEATS_REGION"/>
    <property type="match status" value="1"/>
</dbReference>
<feature type="repeat" description="WD" evidence="3">
    <location>
        <begin position="388"/>
        <end position="420"/>
    </location>
</feature>
<dbReference type="Gene3D" id="2.130.10.10">
    <property type="entry name" value="YVTN repeat-like/Quinoprotein amine dehydrogenase"/>
    <property type="match status" value="1"/>
</dbReference>
<name>A0AAW1VIC6_9CUCU</name>
<evidence type="ECO:0000256" key="2">
    <source>
        <dbReference type="ARBA" id="ARBA00022737"/>
    </source>
</evidence>
<dbReference type="PANTHER" id="PTHR19918:SF52">
    <property type="entry name" value="PROTEIN CORTEX"/>
    <property type="match status" value="1"/>
</dbReference>
<dbReference type="AlphaFoldDB" id="A0AAW1VIC6"/>
<dbReference type="InterPro" id="IPR019775">
    <property type="entry name" value="WD40_repeat_CS"/>
</dbReference>
<evidence type="ECO:0000256" key="3">
    <source>
        <dbReference type="PROSITE-ProRule" id="PRU00221"/>
    </source>
</evidence>
<sequence>MNSSVDYSSTDRFIPLRRSASECFHICHLYPNPLNISCTDYSRKCRLNQSGHNYMHQLYKRNQYNNLLVNGMFSYPRKVLYFSPEQKANQNVLCDTVISEESWPVKARRKPLINSPDLILDMPDIGISDEIGTCQKVDWGTSGHIAMIHKDSIHTSNPDDNMRLIIKSDKPLGNCLKWDRDGKKVAIALQNGGLAIWDMESEKLIRNTSWDNLYGEISAIVYTSRHLVTGHSNGMILLWNNNLIILKTVNYAHSKAILTLKVSCNENYLATTSVDGFLRIWDMPNLNELFQIISYPSPIRCLDWHPWKESIVVIGKSNKDSFCTLWNVNKPNDVITEQHPNDPNVDGLTFNPLSGELVVSIWYSKPDEGQLSQHIVVQSSLTKVVDDMNFHTTRCPYLLWDKSGTRLASAGADENLAIWNFFGEKSKRAVKFSSISRKRSIFETTIR</sequence>
<dbReference type="PROSITE" id="PS00678">
    <property type="entry name" value="WD_REPEATS_1"/>
    <property type="match status" value="1"/>
</dbReference>
<keyword evidence="5" id="KW-1185">Reference proteome</keyword>
<dbReference type="GO" id="GO:1905786">
    <property type="term" value="P:positive regulation of anaphase-promoting complex-dependent catabolic process"/>
    <property type="evidence" value="ECO:0007669"/>
    <property type="project" value="TreeGrafter"/>
</dbReference>
<organism evidence="4 5">
    <name type="scientific">Henosepilachna vigintioctopunctata</name>
    <dbReference type="NCBI Taxonomy" id="420089"/>
    <lineage>
        <taxon>Eukaryota</taxon>
        <taxon>Metazoa</taxon>
        <taxon>Ecdysozoa</taxon>
        <taxon>Arthropoda</taxon>
        <taxon>Hexapoda</taxon>
        <taxon>Insecta</taxon>
        <taxon>Pterygota</taxon>
        <taxon>Neoptera</taxon>
        <taxon>Endopterygota</taxon>
        <taxon>Coleoptera</taxon>
        <taxon>Polyphaga</taxon>
        <taxon>Cucujiformia</taxon>
        <taxon>Coccinelloidea</taxon>
        <taxon>Coccinellidae</taxon>
        <taxon>Epilachninae</taxon>
        <taxon>Epilachnini</taxon>
        <taxon>Henosepilachna</taxon>
    </lineage>
</organism>
<dbReference type="PROSITE" id="PS50082">
    <property type="entry name" value="WD_REPEATS_2"/>
    <property type="match status" value="2"/>
</dbReference>
<keyword evidence="1 3" id="KW-0853">WD repeat</keyword>
<accession>A0AAW1VIC6</accession>
<evidence type="ECO:0000313" key="5">
    <source>
        <dbReference type="Proteomes" id="UP001431783"/>
    </source>
</evidence>
<dbReference type="Pfam" id="PF00400">
    <property type="entry name" value="WD40"/>
    <property type="match status" value="1"/>
</dbReference>
<dbReference type="InterPro" id="IPR015943">
    <property type="entry name" value="WD40/YVTN_repeat-like_dom_sf"/>
</dbReference>
<dbReference type="GO" id="GO:1990757">
    <property type="term" value="F:ubiquitin ligase activator activity"/>
    <property type="evidence" value="ECO:0007669"/>
    <property type="project" value="TreeGrafter"/>
</dbReference>
<protein>
    <submittedName>
        <fullName evidence="4">Uncharacterized protein</fullName>
    </submittedName>
</protein>
<evidence type="ECO:0000313" key="4">
    <source>
        <dbReference type="EMBL" id="KAK9893062.1"/>
    </source>
</evidence>
<comment type="caution">
    <text evidence="4">The sequence shown here is derived from an EMBL/GenBank/DDBJ whole genome shotgun (WGS) entry which is preliminary data.</text>
</comment>
<reference evidence="4 5" key="1">
    <citation type="submission" date="2023-03" db="EMBL/GenBank/DDBJ databases">
        <title>Genome insight into feeding habits of ladybird beetles.</title>
        <authorList>
            <person name="Li H.-S."/>
            <person name="Huang Y.-H."/>
            <person name="Pang H."/>
        </authorList>
    </citation>
    <scope>NUCLEOTIDE SEQUENCE [LARGE SCALE GENOMIC DNA]</scope>
    <source>
        <strain evidence="4">SYSU_2023b</strain>
        <tissue evidence="4">Whole body</tissue>
    </source>
</reference>
<keyword evidence="2" id="KW-0677">Repeat</keyword>
<dbReference type="SMART" id="SM00320">
    <property type="entry name" value="WD40"/>
    <property type="match status" value="5"/>
</dbReference>
<dbReference type="GO" id="GO:0010997">
    <property type="term" value="F:anaphase-promoting complex binding"/>
    <property type="evidence" value="ECO:0007669"/>
    <property type="project" value="InterPro"/>
</dbReference>
<dbReference type="InterPro" id="IPR036322">
    <property type="entry name" value="WD40_repeat_dom_sf"/>
</dbReference>
<dbReference type="InterPro" id="IPR033010">
    <property type="entry name" value="Cdc20/Fizzy"/>
</dbReference>
<feature type="repeat" description="WD" evidence="3">
    <location>
        <begin position="250"/>
        <end position="291"/>
    </location>
</feature>
<dbReference type="Proteomes" id="UP001431783">
    <property type="component" value="Unassembled WGS sequence"/>
</dbReference>
<gene>
    <name evidence="4" type="ORF">WA026_023458</name>
</gene>